<dbReference type="PANTHER" id="PTHR12697">
    <property type="entry name" value="PBS LYASE HEAT-LIKE PROTEIN"/>
    <property type="match status" value="1"/>
</dbReference>
<dbReference type="PROSITE" id="PS50077">
    <property type="entry name" value="HEAT_REPEAT"/>
    <property type="match status" value="2"/>
</dbReference>
<dbReference type="GO" id="GO:0016491">
    <property type="term" value="F:oxidoreductase activity"/>
    <property type="evidence" value="ECO:0007669"/>
    <property type="project" value="TreeGrafter"/>
</dbReference>
<dbReference type="Proteomes" id="UP000649617">
    <property type="component" value="Unassembled WGS sequence"/>
</dbReference>
<reference evidence="3" key="1">
    <citation type="submission" date="2021-02" db="EMBL/GenBank/DDBJ databases">
        <authorList>
            <person name="Dougan E. K."/>
            <person name="Rhodes N."/>
            <person name="Thang M."/>
            <person name="Chan C."/>
        </authorList>
    </citation>
    <scope>NUCLEOTIDE SEQUENCE</scope>
</reference>
<gene>
    <name evidence="3" type="primary">cpcE</name>
    <name evidence="3" type="ORF">SPIL2461_LOCUS3388</name>
</gene>
<evidence type="ECO:0000313" key="3">
    <source>
        <dbReference type="EMBL" id="CAE7229135.1"/>
    </source>
</evidence>
<dbReference type="AlphaFoldDB" id="A0A812KEY8"/>
<dbReference type="InterPro" id="IPR021133">
    <property type="entry name" value="HEAT_type_2"/>
</dbReference>
<proteinExistence type="predicted"/>
<name>A0A812KEY8_SYMPI</name>
<comment type="caution">
    <text evidence="3">The sequence shown here is derived from an EMBL/GenBank/DDBJ whole genome shotgun (WGS) entry which is preliminary data.</text>
</comment>
<sequence>MSTPAASEALGRIGPAAADAVPQLIIALRNEDAGARAAASEDLGKIGAAAVDAVPQLLMALKDEDAWVRAAASEALGKIGPAAADAVPQLIMVLKDEDAGVRAAASEALGEIGPPPADTVPQLLMALKDEDAVLRAAASEALGYIGPAAADAVPQLIIALKDEDARVQDSASEALGKMGSAPADAVNQLVIALKDEDARVRAAASKVLGKIGPSARDVAIGLCNAPAGVGGTLSKIVIFFKTPLPLPGADVHVEGGTSLDPIVAKAVVHSIWCCQRQDVISTALKVLPESMKMLELSAFQRRWLVQRALQMWPHEAVDCKLQILLDCKWGHTYPAEPAMSEAGSNELPGLGPVDTDETLSYQRDESLAYSSGDGVPPTRKSGLIYFRSLRASVQVLGDGLRTV</sequence>
<keyword evidence="4" id="KW-1185">Reference proteome</keyword>
<evidence type="ECO:0000313" key="4">
    <source>
        <dbReference type="Proteomes" id="UP000649617"/>
    </source>
</evidence>
<dbReference type="SUPFAM" id="SSF48371">
    <property type="entry name" value="ARM repeat"/>
    <property type="match status" value="1"/>
</dbReference>
<organism evidence="3 4">
    <name type="scientific">Symbiodinium pilosum</name>
    <name type="common">Dinoflagellate</name>
    <dbReference type="NCBI Taxonomy" id="2952"/>
    <lineage>
        <taxon>Eukaryota</taxon>
        <taxon>Sar</taxon>
        <taxon>Alveolata</taxon>
        <taxon>Dinophyceae</taxon>
        <taxon>Suessiales</taxon>
        <taxon>Symbiodiniaceae</taxon>
        <taxon>Symbiodinium</taxon>
    </lineage>
</organism>
<feature type="repeat" description="HEAT" evidence="2">
    <location>
        <begin position="86"/>
        <end position="112"/>
    </location>
</feature>
<dbReference type="OrthoDB" id="447220at2759"/>
<dbReference type="SMART" id="SM00567">
    <property type="entry name" value="EZ_HEAT"/>
    <property type="match status" value="7"/>
</dbReference>
<dbReference type="Pfam" id="PF13646">
    <property type="entry name" value="HEAT_2"/>
    <property type="match status" value="2"/>
</dbReference>
<evidence type="ECO:0000256" key="2">
    <source>
        <dbReference type="PROSITE-ProRule" id="PRU00103"/>
    </source>
</evidence>
<evidence type="ECO:0000256" key="1">
    <source>
        <dbReference type="ARBA" id="ARBA00045876"/>
    </source>
</evidence>
<dbReference type="InterPro" id="IPR016024">
    <property type="entry name" value="ARM-type_fold"/>
</dbReference>
<dbReference type="EMBL" id="CAJNIZ010004113">
    <property type="protein sequence ID" value="CAE7229135.1"/>
    <property type="molecule type" value="Genomic_DNA"/>
</dbReference>
<comment type="function">
    <text evidence="1">Catalyzes the hydroxylation of the N(6)-(4-aminobutyl)-L-lysine intermediate produced by deoxyhypusine synthase/DHPS on a critical lysine of the eukaryotic translation initiation factor 5A/eIF-5A. This is the second step of the post-translational modification of that lysine into an unusual amino acid residue named hypusine. Hypusination is unique to mature eIF-5A factor and is essential for its function.</text>
</comment>
<dbReference type="Gene3D" id="1.25.10.10">
    <property type="entry name" value="Leucine-rich Repeat Variant"/>
    <property type="match status" value="2"/>
</dbReference>
<dbReference type="InterPro" id="IPR011989">
    <property type="entry name" value="ARM-like"/>
</dbReference>
<dbReference type="InterPro" id="IPR004155">
    <property type="entry name" value="PBS_lyase_HEAT"/>
</dbReference>
<dbReference type="PANTHER" id="PTHR12697:SF5">
    <property type="entry name" value="DEOXYHYPUSINE HYDROXYLASE"/>
    <property type="match status" value="1"/>
</dbReference>
<feature type="repeat" description="HEAT" evidence="2">
    <location>
        <begin position="53"/>
        <end position="87"/>
    </location>
</feature>
<protein>
    <submittedName>
        <fullName evidence="3">CpcE protein</fullName>
    </submittedName>
</protein>
<accession>A0A812KEY8</accession>